<evidence type="ECO:0000256" key="2">
    <source>
        <dbReference type="ARBA" id="ARBA00022692"/>
    </source>
</evidence>
<feature type="domain" description="DUF1232" evidence="6">
    <location>
        <begin position="93"/>
        <end position="128"/>
    </location>
</feature>
<sequence length="158" mass="18352">MKEDFKKKDFNFFKKPKEIQSENYEEGYKKYESKAHEYFNDKERAEDLLNKAKQKAENNEIPLKEILEKLQLLFEVLQAWYKGTYKEIPKGSIIMIIASILYFVSPVDLIPDFIPVIGLVDDAAVIAFAIKQLSADLEKFKVWKESNGESDAGEAFTR</sequence>
<evidence type="ECO:0000256" key="4">
    <source>
        <dbReference type="ARBA" id="ARBA00023136"/>
    </source>
</evidence>
<keyword evidence="5" id="KW-0175">Coiled coil</keyword>
<keyword evidence="8" id="KW-1185">Reference proteome</keyword>
<dbReference type="InterPro" id="IPR010652">
    <property type="entry name" value="DUF1232"/>
</dbReference>
<proteinExistence type="predicted"/>
<keyword evidence="2" id="KW-0812">Transmembrane</keyword>
<evidence type="ECO:0000313" key="7">
    <source>
        <dbReference type="EMBL" id="MFC3210187.1"/>
    </source>
</evidence>
<protein>
    <submittedName>
        <fullName evidence="7">YkvA family protein</fullName>
    </submittedName>
</protein>
<accession>A0ABV7KLA8</accession>
<dbReference type="Pfam" id="PF06803">
    <property type="entry name" value="DUF1232"/>
    <property type="match status" value="1"/>
</dbReference>
<evidence type="ECO:0000259" key="6">
    <source>
        <dbReference type="Pfam" id="PF06803"/>
    </source>
</evidence>
<evidence type="ECO:0000313" key="8">
    <source>
        <dbReference type="Proteomes" id="UP001595625"/>
    </source>
</evidence>
<evidence type="ECO:0000256" key="1">
    <source>
        <dbReference type="ARBA" id="ARBA00004127"/>
    </source>
</evidence>
<keyword evidence="3" id="KW-1133">Transmembrane helix</keyword>
<organism evidence="7 8">
    <name type="scientific">Planomicrobium okeanokoites</name>
    <name type="common">Planococcus okeanokoites</name>
    <name type="synonym">Flavobacterium okeanokoites</name>
    <dbReference type="NCBI Taxonomy" id="244"/>
    <lineage>
        <taxon>Bacteria</taxon>
        <taxon>Bacillati</taxon>
        <taxon>Bacillota</taxon>
        <taxon>Bacilli</taxon>
        <taxon>Bacillales</taxon>
        <taxon>Caryophanaceae</taxon>
        <taxon>Planomicrobium</taxon>
    </lineage>
</organism>
<dbReference type="Proteomes" id="UP001595625">
    <property type="component" value="Unassembled WGS sequence"/>
</dbReference>
<comment type="caution">
    <text evidence="7">The sequence shown here is derived from an EMBL/GenBank/DDBJ whole genome shotgun (WGS) entry which is preliminary data.</text>
</comment>
<keyword evidence="4" id="KW-0472">Membrane</keyword>
<feature type="coiled-coil region" evidence="5">
    <location>
        <begin position="28"/>
        <end position="59"/>
    </location>
</feature>
<dbReference type="RefSeq" id="WP_240633584.1">
    <property type="nucleotide sequence ID" value="NZ_JBHRUJ010000004.1"/>
</dbReference>
<dbReference type="EMBL" id="JBHRUJ010000004">
    <property type="protein sequence ID" value="MFC3210187.1"/>
    <property type="molecule type" value="Genomic_DNA"/>
</dbReference>
<reference evidence="8" key="1">
    <citation type="journal article" date="2019" name="Int. J. Syst. Evol. Microbiol.">
        <title>The Global Catalogue of Microorganisms (GCM) 10K type strain sequencing project: providing services to taxonomists for standard genome sequencing and annotation.</title>
        <authorList>
            <consortium name="The Broad Institute Genomics Platform"/>
            <consortium name="The Broad Institute Genome Sequencing Center for Infectious Disease"/>
            <person name="Wu L."/>
            <person name="Ma J."/>
        </authorList>
    </citation>
    <scope>NUCLEOTIDE SEQUENCE [LARGE SCALE GENOMIC DNA]</scope>
    <source>
        <strain evidence="8">CCM 320</strain>
    </source>
</reference>
<evidence type="ECO:0000256" key="3">
    <source>
        <dbReference type="ARBA" id="ARBA00022989"/>
    </source>
</evidence>
<evidence type="ECO:0000256" key="5">
    <source>
        <dbReference type="SAM" id="Coils"/>
    </source>
</evidence>
<gene>
    <name evidence="7" type="ORF">ACFOEJ_03745</name>
</gene>
<comment type="subcellular location">
    <subcellularLocation>
        <location evidence="1">Endomembrane system</location>
        <topology evidence="1">Multi-pass membrane protein</topology>
    </subcellularLocation>
</comment>
<name>A0ABV7KLA8_PLAOK</name>